<evidence type="ECO:0000256" key="1">
    <source>
        <dbReference type="ARBA" id="ARBA00004651"/>
    </source>
</evidence>
<feature type="transmembrane region" description="Helical" evidence="10">
    <location>
        <begin position="33"/>
        <end position="50"/>
    </location>
</feature>
<feature type="transmembrane region" description="Helical" evidence="10">
    <location>
        <begin position="62"/>
        <end position="81"/>
    </location>
</feature>
<comment type="similarity">
    <text evidence="7">Belongs to the drug/metabolite transporter (DMT) superfamily. Small multidrug resistance (SMR) (TC 2.A.7.1) family. Gdx/SugE subfamily.</text>
</comment>
<name>A0ABR7JD14_9FLAO</name>
<proteinExistence type="inferred from homology"/>
<dbReference type="InterPro" id="IPR037185">
    <property type="entry name" value="EmrE-like"/>
</dbReference>
<evidence type="ECO:0000256" key="2">
    <source>
        <dbReference type="ARBA" id="ARBA00022448"/>
    </source>
</evidence>
<dbReference type="Gene3D" id="1.10.3730.20">
    <property type="match status" value="1"/>
</dbReference>
<evidence type="ECO:0000256" key="3">
    <source>
        <dbReference type="ARBA" id="ARBA00022475"/>
    </source>
</evidence>
<evidence type="ECO:0000256" key="5">
    <source>
        <dbReference type="ARBA" id="ARBA00022989"/>
    </source>
</evidence>
<dbReference type="EMBL" id="JACRUM010000001">
    <property type="protein sequence ID" value="MBC5862225.1"/>
    <property type="molecule type" value="Genomic_DNA"/>
</dbReference>
<feature type="transmembrane region" description="Helical" evidence="10">
    <location>
        <begin position="87"/>
        <end position="106"/>
    </location>
</feature>
<keyword evidence="4 9" id="KW-0812">Transmembrane</keyword>
<evidence type="ECO:0000256" key="4">
    <source>
        <dbReference type="ARBA" id="ARBA00022692"/>
    </source>
</evidence>
<comment type="caution">
    <text evidence="11">The sequence shown here is derived from an EMBL/GenBank/DDBJ whole genome shotgun (WGS) entry which is preliminary data.</text>
</comment>
<keyword evidence="12" id="KW-1185">Reference proteome</keyword>
<protein>
    <recommendedName>
        <fullName evidence="8">Guanidinium exporter</fullName>
    </recommendedName>
</protein>
<evidence type="ECO:0000256" key="9">
    <source>
        <dbReference type="RuleBase" id="RU003942"/>
    </source>
</evidence>
<evidence type="ECO:0000256" key="7">
    <source>
        <dbReference type="ARBA" id="ARBA00038151"/>
    </source>
</evidence>
<dbReference type="RefSeq" id="WP_166132870.1">
    <property type="nucleotide sequence ID" value="NZ_JAAOBY010000001.1"/>
</dbReference>
<gene>
    <name evidence="11" type="ORF">H8R26_02210</name>
</gene>
<evidence type="ECO:0000313" key="12">
    <source>
        <dbReference type="Proteomes" id="UP000621670"/>
    </source>
</evidence>
<keyword evidence="5 10" id="KW-1133">Transmembrane helix</keyword>
<accession>A0ABR7JD14</accession>
<keyword evidence="2" id="KW-0813">Transport</keyword>
<dbReference type="Pfam" id="PF00893">
    <property type="entry name" value="Multi_Drug_Res"/>
    <property type="match status" value="1"/>
</dbReference>
<evidence type="ECO:0000256" key="10">
    <source>
        <dbReference type="SAM" id="Phobius"/>
    </source>
</evidence>
<keyword evidence="6 10" id="KW-0472">Membrane</keyword>
<dbReference type="InterPro" id="IPR000390">
    <property type="entry name" value="Small_drug/metabolite_transptr"/>
</dbReference>
<comment type="subcellular location">
    <subcellularLocation>
        <location evidence="1 9">Cell membrane</location>
        <topology evidence="1 9">Multi-pass membrane protein</topology>
    </subcellularLocation>
</comment>
<keyword evidence="3" id="KW-1003">Cell membrane</keyword>
<dbReference type="Proteomes" id="UP000621670">
    <property type="component" value="Unassembled WGS sequence"/>
</dbReference>
<dbReference type="InterPro" id="IPR045324">
    <property type="entry name" value="Small_multidrug_res"/>
</dbReference>
<dbReference type="PANTHER" id="PTHR30561">
    <property type="entry name" value="SMR FAMILY PROTON-DEPENDENT DRUG EFFLUX TRANSPORTER SUGE"/>
    <property type="match status" value="1"/>
</dbReference>
<evidence type="ECO:0000256" key="8">
    <source>
        <dbReference type="ARBA" id="ARBA00039168"/>
    </source>
</evidence>
<organism evidence="11 12">
    <name type="scientific">Flavobacterium turcicum</name>
    <dbReference type="NCBI Taxonomy" id="2764718"/>
    <lineage>
        <taxon>Bacteria</taxon>
        <taxon>Pseudomonadati</taxon>
        <taxon>Bacteroidota</taxon>
        <taxon>Flavobacteriia</taxon>
        <taxon>Flavobacteriales</taxon>
        <taxon>Flavobacteriaceae</taxon>
        <taxon>Flavobacterium</taxon>
    </lineage>
</organism>
<reference evidence="11 12" key="1">
    <citation type="submission" date="2020-08" db="EMBL/GenBank/DDBJ databases">
        <title>Description of novel Flavobacterium F-400 isolate.</title>
        <authorList>
            <person name="Saticioglu I."/>
            <person name="Duman M."/>
            <person name="Altun S."/>
        </authorList>
    </citation>
    <scope>NUCLEOTIDE SEQUENCE [LARGE SCALE GENOMIC DNA]</scope>
    <source>
        <strain evidence="11 12">F-400</strain>
    </source>
</reference>
<evidence type="ECO:0000313" key="11">
    <source>
        <dbReference type="EMBL" id="MBC5862225.1"/>
    </source>
</evidence>
<dbReference type="SUPFAM" id="SSF103481">
    <property type="entry name" value="Multidrug resistance efflux transporter EmrE"/>
    <property type="match status" value="1"/>
</dbReference>
<dbReference type="PANTHER" id="PTHR30561:SF0">
    <property type="entry name" value="GUANIDINIUM EXPORTER"/>
    <property type="match status" value="1"/>
</dbReference>
<evidence type="ECO:0000256" key="6">
    <source>
        <dbReference type="ARBA" id="ARBA00023136"/>
    </source>
</evidence>
<sequence>MNWILLIIGGLFEVGFATCLGKAKESTGTAATLWLLGFLACLTISMVLLYKATQTLPIGTAYAVWTGIGAVGTVLVGIFVFKEPADFWRLFFITTLISSIIGLKFVSSH</sequence>